<keyword evidence="2" id="KW-0472">Membrane</keyword>
<keyword evidence="2" id="KW-1133">Transmembrane helix</keyword>
<protein>
    <submittedName>
        <fullName evidence="3">Uncharacterized protein</fullName>
    </submittedName>
</protein>
<organism evidence="3 4">
    <name type="scientific">Brockia lithotrophica</name>
    <dbReference type="NCBI Taxonomy" id="933949"/>
    <lineage>
        <taxon>Bacteria</taxon>
        <taxon>Bacillati</taxon>
        <taxon>Bacillota</taxon>
        <taxon>Bacilli</taxon>
        <taxon>Bacillales</taxon>
        <taxon>Bacillales Family X. Incertae Sedis</taxon>
        <taxon>Brockia</taxon>
    </lineage>
</organism>
<evidence type="ECO:0000256" key="1">
    <source>
        <dbReference type="SAM" id="MobiDB-lite"/>
    </source>
</evidence>
<keyword evidence="2" id="KW-0812">Transmembrane</keyword>
<name>A0A2T5GAM3_9BACL</name>
<feature type="transmembrane region" description="Helical" evidence="2">
    <location>
        <begin position="32"/>
        <end position="50"/>
    </location>
</feature>
<feature type="transmembrane region" description="Helical" evidence="2">
    <location>
        <begin position="56"/>
        <end position="74"/>
    </location>
</feature>
<evidence type="ECO:0000313" key="4">
    <source>
        <dbReference type="Proteomes" id="UP000244016"/>
    </source>
</evidence>
<reference evidence="3 4" key="1">
    <citation type="submission" date="2017-08" db="EMBL/GenBank/DDBJ databases">
        <title>Burning lignite coal seam in the remote Altai Mountains harbors a hydrogen-driven thermophilic microbial community.</title>
        <authorList>
            <person name="Kadnikov V.V."/>
            <person name="Mardanov A.V."/>
            <person name="Ivasenko D."/>
            <person name="Beletsky A.V."/>
            <person name="Karnachuk O.V."/>
            <person name="Ravin N.V."/>
        </authorList>
    </citation>
    <scope>NUCLEOTIDE SEQUENCE [LARGE SCALE GENOMIC DNA]</scope>
    <source>
        <strain evidence="3">AL31</strain>
    </source>
</reference>
<comment type="caution">
    <text evidence="3">The sequence shown here is derived from an EMBL/GenBank/DDBJ whole genome shotgun (WGS) entry which is preliminary data.</text>
</comment>
<sequence length="118" mass="12580">MSTAAVFGVLFGLGLAGLLAWGLREAGWPERLARLPAAVVVGAHLVAAFLKPPLLWIYLAVVVGVYAGFYAWFVERARVSLARRRLGVDRLVGARSVPAVPKPPAEVSEMPSERTATG</sequence>
<gene>
    <name evidence="3" type="ORF">BLITH_0313</name>
</gene>
<evidence type="ECO:0000256" key="2">
    <source>
        <dbReference type="SAM" id="Phobius"/>
    </source>
</evidence>
<dbReference type="AlphaFoldDB" id="A0A2T5GAM3"/>
<feature type="region of interest" description="Disordered" evidence="1">
    <location>
        <begin position="98"/>
        <end position="118"/>
    </location>
</feature>
<dbReference type="EMBL" id="PEBW01000001">
    <property type="protein sequence ID" value="PTQ53233.1"/>
    <property type="molecule type" value="Genomic_DNA"/>
</dbReference>
<accession>A0A2T5GAM3</accession>
<proteinExistence type="predicted"/>
<feature type="transmembrane region" description="Helical" evidence="2">
    <location>
        <begin position="6"/>
        <end position="23"/>
    </location>
</feature>
<dbReference type="Proteomes" id="UP000244016">
    <property type="component" value="Unassembled WGS sequence"/>
</dbReference>
<evidence type="ECO:0000313" key="3">
    <source>
        <dbReference type="EMBL" id="PTQ53233.1"/>
    </source>
</evidence>